<comment type="caution">
    <text evidence="8">The sequence shown here is derived from an EMBL/GenBank/DDBJ whole genome shotgun (WGS) entry which is preliminary data.</text>
</comment>
<dbReference type="PROSITE" id="PS00518">
    <property type="entry name" value="ZF_RING_1"/>
    <property type="match status" value="1"/>
</dbReference>
<sequence>MSYPNSLPASLEFYRNGGSQRTCTDNVRQSAGWISDNNNNAEDNNNNPLGNQSHSSPRLIDYNSISQGLTPRRYGSGSGETRRRLPPYRIQTQQLSVAPEPPSTNHRQINDDGPPPHYDEALNFVSSSKQIWEHLRQKQKSELCTEFVKEHFTCPICRDTIIDSTAISCGHKYCLACIDECLRTKPVCPLCDKLITSKTMQYADDLAIDSISQNLSVEWKIRRQQSAIYSRMNAVKLTWYTMFCNWLWITQHRTMISARRFGRACSNSIRRSCESITLTGCVKLMLVVAAVAITLLNLNEITTFCLYLYYAMQNYESGRPANLQLSEIITKYFDSKNVAQQPKSRFQDFVGPSDTIYADIIRLFYTDWTFWE</sequence>
<evidence type="ECO:0000313" key="8">
    <source>
        <dbReference type="EMBL" id="ODN06350.1"/>
    </source>
</evidence>
<dbReference type="InterPro" id="IPR013083">
    <property type="entry name" value="Znf_RING/FYVE/PHD"/>
</dbReference>
<proteinExistence type="predicted"/>
<gene>
    <name evidence="8" type="ORF">Ocin01_00337</name>
</gene>
<reference evidence="8 9" key="1">
    <citation type="journal article" date="2016" name="Genome Biol. Evol.">
        <title>Gene Family Evolution Reflects Adaptation to Soil Environmental Stressors in the Genome of the Collembolan Orchesella cincta.</title>
        <authorList>
            <person name="Faddeeva-Vakhrusheva A."/>
            <person name="Derks M.F."/>
            <person name="Anvar S.Y."/>
            <person name="Agamennone V."/>
            <person name="Suring W."/>
            <person name="Smit S."/>
            <person name="van Straalen N.M."/>
            <person name="Roelofs D."/>
        </authorList>
    </citation>
    <scope>NUCLEOTIDE SEQUENCE [LARGE SCALE GENOMIC DNA]</scope>
    <source>
        <tissue evidence="8">Mixed pool</tissue>
    </source>
</reference>
<evidence type="ECO:0000256" key="5">
    <source>
        <dbReference type="SAM" id="MobiDB-lite"/>
    </source>
</evidence>
<feature type="domain" description="RING-type" evidence="7">
    <location>
        <begin position="154"/>
        <end position="192"/>
    </location>
</feature>
<keyword evidence="9" id="KW-1185">Reference proteome</keyword>
<feature type="compositionally biased region" description="Low complexity" evidence="5">
    <location>
        <begin position="37"/>
        <end position="51"/>
    </location>
</feature>
<organism evidence="8 9">
    <name type="scientific">Orchesella cincta</name>
    <name type="common">Springtail</name>
    <name type="synonym">Podura cincta</name>
    <dbReference type="NCBI Taxonomy" id="48709"/>
    <lineage>
        <taxon>Eukaryota</taxon>
        <taxon>Metazoa</taxon>
        <taxon>Ecdysozoa</taxon>
        <taxon>Arthropoda</taxon>
        <taxon>Hexapoda</taxon>
        <taxon>Collembola</taxon>
        <taxon>Entomobryomorpha</taxon>
        <taxon>Entomobryoidea</taxon>
        <taxon>Orchesellidae</taxon>
        <taxon>Orchesellinae</taxon>
        <taxon>Orchesella</taxon>
    </lineage>
</organism>
<evidence type="ECO:0000256" key="3">
    <source>
        <dbReference type="ARBA" id="ARBA00022833"/>
    </source>
</evidence>
<dbReference type="InterPro" id="IPR017907">
    <property type="entry name" value="Znf_RING_CS"/>
</dbReference>
<dbReference type="PROSITE" id="PS50089">
    <property type="entry name" value="ZF_RING_2"/>
    <property type="match status" value="1"/>
</dbReference>
<dbReference type="PANTHER" id="PTHR23327">
    <property type="entry name" value="RING FINGER PROTEIN 127"/>
    <property type="match status" value="1"/>
</dbReference>
<evidence type="ECO:0000259" key="7">
    <source>
        <dbReference type="PROSITE" id="PS50089"/>
    </source>
</evidence>
<feature type="region of interest" description="Disordered" evidence="5">
    <location>
        <begin position="31"/>
        <end position="115"/>
    </location>
</feature>
<keyword evidence="6" id="KW-1133">Transmembrane helix</keyword>
<keyword evidence="6" id="KW-0472">Membrane</keyword>
<dbReference type="EMBL" id="LJIJ01000007">
    <property type="protein sequence ID" value="ODN06350.1"/>
    <property type="molecule type" value="Genomic_DNA"/>
</dbReference>
<dbReference type="InterPro" id="IPR001841">
    <property type="entry name" value="Znf_RING"/>
</dbReference>
<feature type="transmembrane region" description="Helical" evidence="6">
    <location>
        <begin position="284"/>
        <end position="310"/>
    </location>
</feature>
<name>A0A1D2NM50_ORCCI</name>
<accession>A0A1D2NM50</accession>
<keyword evidence="1" id="KW-0479">Metal-binding</keyword>
<dbReference type="InterPro" id="IPR018957">
    <property type="entry name" value="Znf_C3HC4_RING-type"/>
</dbReference>
<dbReference type="GO" id="GO:0008270">
    <property type="term" value="F:zinc ion binding"/>
    <property type="evidence" value="ECO:0007669"/>
    <property type="project" value="UniProtKB-KW"/>
</dbReference>
<dbReference type="Proteomes" id="UP000094527">
    <property type="component" value="Unassembled WGS sequence"/>
</dbReference>
<evidence type="ECO:0000256" key="2">
    <source>
        <dbReference type="ARBA" id="ARBA00022771"/>
    </source>
</evidence>
<dbReference type="Pfam" id="PF00097">
    <property type="entry name" value="zf-C3HC4"/>
    <property type="match status" value="1"/>
</dbReference>
<dbReference type="SUPFAM" id="SSF57850">
    <property type="entry name" value="RING/U-box"/>
    <property type="match status" value="1"/>
</dbReference>
<evidence type="ECO:0000313" key="9">
    <source>
        <dbReference type="Proteomes" id="UP000094527"/>
    </source>
</evidence>
<dbReference type="OrthoDB" id="6105938at2759"/>
<keyword evidence="3" id="KW-0862">Zinc</keyword>
<dbReference type="AlphaFoldDB" id="A0A1D2NM50"/>
<dbReference type="STRING" id="48709.A0A1D2NM50"/>
<keyword evidence="2 4" id="KW-0863">Zinc-finger</keyword>
<keyword evidence="6" id="KW-0812">Transmembrane</keyword>
<evidence type="ECO:0000256" key="1">
    <source>
        <dbReference type="ARBA" id="ARBA00022723"/>
    </source>
</evidence>
<dbReference type="Gene3D" id="3.30.40.10">
    <property type="entry name" value="Zinc/RING finger domain, C3HC4 (zinc finger)"/>
    <property type="match status" value="1"/>
</dbReference>
<evidence type="ECO:0000256" key="4">
    <source>
        <dbReference type="PROSITE-ProRule" id="PRU00175"/>
    </source>
</evidence>
<dbReference type="PANTHER" id="PTHR23327:SF51">
    <property type="entry name" value="TRANSCRIPTIONAL REGULATOR OF YEAST FORM ADHERENCE 3"/>
    <property type="match status" value="1"/>
</dbReference>
<dbReference type="SMART" id="SM00184">
    <property type="entry name" value="RING"/>
    <property type="match status" value="1"/>
</dbReference>
<protein>
    <submittedName>
        <fullName evidence="8">E3 ubiquitin-protein ligase RNF8</fullName>
    </submittedName>
</protein>
<evidence type="ECO:0000256" key="6">
    <source>
        <dbReference type="SAM" id="Phobius"/>
    </source>
</evidence>